<feature type="compositionally biased region" description="Pro residues" evidence="1">
    <location>
        <begin position="38"/>
        <end position="47"/>
    </location>
</feature>
<evidence type="ECO:0000313" key="3">
    <source>
        <dbReference type="Proteomes" id="UP000037460"/>
    </source>
</evidence>
<dbReference type="EMBL" id="JWZX01003178">
    <property type="protein sequence ID" value="KOO23573.1"/>
    <property type="molecule type" value="Genomic_DNA"/>
</dbReference>
<dbReference type="AlphaFoldDB" id="A0A0M0JBI3"/>
<evidence type="ECO:0000313" key="2">
    <source>
        <dbReference type="EMBL" id="KOO23573.1"/>
    </source>
</evidence>
<evidence type="ECO:0000256" key="1">
    <source>
        <dbReference type="SAM" id="MobiDB-lite"/>
    </source>
</evidence>
<reference evidence="3" key="1">
    <citation type="journal article" date="2015" name="PLoS Genet.">
        <title>Genome Sequence and Transcriptome Analyses of Chrysochromulina tobin: Metabolic Tools for Enhanced Algal Fitness in the Prominent Order Prymnesiales (Haptophyceae).</title>
        <authorList>
            <person name="Hovde B.T."/>
            <person name="Deodato C.R."/>
            <person name="Hunsperger H.M."/>
            <person name="Ryken S.A."/>
            <person name="Yost W."/>
            <person name="Jha R.K."/>
            <person name="Patterson J."/>
            <person name="Monnat R.J. Jr."/>
            <person name="Barlow S.B."/>
            <person name="Starkenburg S.R."/>
            <person name="Cattolico R.A."/>
        </authorList>
    </citation>
    <scope>NUCLEOTIDE SEQUENCE</scope>
    <source>
        <strain evidence="3">CCMP291</strain>
    </source>
</reference>
<sequence>MAARDGNIARPGVTPGVQEAVVTGGTRSGDDDEDEPVPTEPSAPPSKSPQFRSAMENAFIAACPSWLHLLSTSAAAACPSWLHLFSISAADEPVPTEPSAPPSKFPQFRSAMENVFIAACPSWLHLLSTSGAAACPSWLHLFSISAAAACHGP</sequence>
<dbReference type="Proteomes" id="UP000037460">
    <property type="component" value="Unassembled WGS sequence"/>
</dbReference>
<comment type="caution">
    <text evidence="2">The sequence shown here is derived from an EMBL/GenBank/DDBJ whole genome shotgun (WGS) entry which is preliminary data.</text>
</comment>
<accession>A0A0M0JBI3</accession>
<name>A0A0M0JBI3_9EUKA</name>
<proteinExistence type="predicted"/>
<feature type="region of interest" description="Disordered" evidence="1">
    <location>
        <begin position="1"/>
        <end position="50"/>
    </location>
</feature>
<keyword evidence="3" id="KW-1185">Reference proteome</keyword>
<organism evidence="2 3">
    <name type="scientific">Chrysochromulina tobinii</name>
    <dbReference type="NCBI Taxonomy" id="1460289"/>
    <lineage>
        <taxon>Eukaryota</taxon>
        <taxon>Haptista</taxon>
        <taxon>Haptophyta</taxon>
        <taxon>Prymnesiophyceae</taxon>
        <taxon>Prymnesiales</taxon>
        <taxon>Chrysochromulinaceae</taxon>
        <taxon>Chrysochromulina</taxon>
    </lineage>
</organism>
<gene>
    <name evidence="2" type="ORF">Ctob_009803</name>
</gene>
<protein>
    <submittedName>
        <fullName evidence="2">Uncharacterized protein</fullName>
    </submittedName>
</protein>